<evidence type="ECO:0000313" key="3">
    <source>
        <dbReference type="Proteomes" id="UP001390339"/>
    </source>
</evidence>
<keyword evidence="3" id="KW-1185">Reference proteome</keyword>
<name>A0ABR2I390_9PEZI</name>
<feature type="signal peptide" evidence="1">
    <location>
        <begin position="1"/>
        <end position="18"/>
    </location>
</feature>
<protein>
    <submittedName>
        <fullName evidence="2">Uncharacterized protein</fullName>
    </submittedName>
</protein>
<dbReference type="Proteomes" id="UP001390339">
    <property type="component" value="Unassembled WGS sequence"/>
</dbReference>
<proteinExistence type="predicted"/>
<organism evidence="2 3">
    <name type="scientific">Apiospora arundinis</name>
    <dbReference type="NCBI Taxonomy" id="335852"/>
    <lineage>
        <taxon>Eukaryota</taxon>
        <taxon>Fungi</taxon>
        <taxon>Dikarya</taxon>
        <taxon>Ascomycota</taxon>
        <taxon>Pezizomycotina</taxon>
        <taxon>Sordariomycetes</taxon>
        <taxon>Xylariomycetidae</taxon>
        <taxon>Amphisphaeriales</taxon>
        <taxon>Apiosporaceae</taxon>
        <taxon>Apiospora</taxon>
    </lineage>
</organism>
<gene>
    <name evidence="2" type="ORF">PGQ11_012593</name>
</gene>
<sequence>MLFLFSLLLLGFASSALANFWVFQDVWEIDDEETYRFFNESNPNCDEMNMAPQFDTLSDVSGHIGVRVKGKDHLNPDELEVHAYQVHFTIYKNRNYHVVDTKGTDHGPCQHVEGIQWKCPGKGSDFRDTAVFHCNTLDYDAQAINFQG</sequence>
<evidence type="ECO:0000256" key="1">
    <source>
        <dbReference type="SAM" id="SignalP"/>
    </source>
</evidence>
<reference evidence="2 3" key="1">
    <citation type="journal article" date="2024" name="IMA Fungus">
        <title>Apiospora arundinis, a panoply of carbohydrate-active enzymes and secondary metabolites.</title>
        <authorList>
            <person name="Sorensen T."/>
            <person name="Petersen C."/>
            <person name="Muurmann A.T."/>
            <person name="Christiansen J.V."/>
            <person name="Brundto M.L."/>
            <person name="Overgaard C.K."/>
            <person name="Boysen A.T."/>
            <person name="Wollenberg R.D."/>
            <person name="Larsen T.O."/>
            <person name="Sorensen J.L."/>
            <person name="Nielsen K.L."/>
            <person name="Sondergaard T.E."/>
        </authorList>
    </citation>
    <scope>NUCLEOTIDE SEQUENCE [LARGE SCALE GENOMIC DNA]</scope>
    <source>
        <strain evidence="2 3">AAU 773</strain>
    </source>
</reference>
<dbReference type="EMBL" id="JAPCWZ010000007">
    <property type="protein sequence ID" value="KAK8856681.1"/>
    <property type="molecule type" value="Genomic_DNA"/>
</dbReference>
<accession>A0ABR2I390</accession>
<comment type="caution">
    <text evidence="2">The sequence shown here is derived from an EMBL/GenBank/DDBJ whole genome shotgun (WGS) entry which is preliminary data.</text>
</comment>
<feature type="chain" id="PRO_5045478241" evidence="1">
    <location>
        <begin position="19"/>
        <end position="148"/>
    </location>
</feature>
<evidence type="ECO:0000313" key="2">
    <source>
        <dbReference type="EMBL" id="KAK8856681.1"/>
    </source>
</evidence>
<keyword evidence="1" id="KW-0732">Signal</keyword>